<evidence type="ECO:0008006" key="3">
    <source>
        <dbReference type="Google" id="ProtNLM"/>
    </source>
</evidence>
<dbReference type="KEGG" id="kme:H0A61_02046"/>
<organism evidence="1 2">
    <name type="scientific">Koleobacter methoxysyntrophicus</name>
    <dbReference type="NCBI Taxonomy" id="2751313"/>
    <lineage>
        <taxon>Bacteria</taxon>
        <taxon>Bacillati</taxon>
        <taxon>Bacillota</taxon>
        <taxon>Clostridia</taxon>
        <taxon>Koleobacterales</taxon>
        <taxon>Koleobacteraceae</taxon>
        <taxon>Koleobacter</taxon>
    </lineage>
</organism>
<sequence length="510" mass="60286">MDFLADFDERLENVSVFYPIFRLQGAQKYPNYDILTLGFSLLVYILDTMLKGREGCDSKELALFLKELVNFNYGETLSEEEAGELTYYVLDILRNGGRPYEIIYRNPYKRIDRKIKVVLIEIASYMPNEPVKYRLSTQGLDLMFKTREIYKELRITISQIYLKQQIEKGVFHEAIRTVDDLSLQVRDLKDRIRLFMERVFKNVLDVGIEGYINLYDEAYEQIEKEHQVFNDIKNLLNNLYQSLQSIDPLQITTKERNDLEYVISLSKKLDNVINEHGELLKKRIDLGQKYFEAMENQFASGFKTKIDFEREIVDEIVKRNAGYKKVIGILSPIFSLKQHKFFNIHKIFEEQHIDDSAEEEDESSLIDLDEAAVSAADREKELIKVKRENYRYYAEILLSYLKEKTEGRLSEILQGLTPQDYYKVINSFDFFSFLIILHQMKFVDFKGADYNERNINYGEEKGIDLRDIIYRTRDRFEGLEDIDTLEVRGSDEVINLENGFQVTDYIFRIK</sequence>
<dbReference type="Proteomes" id="UP000662904">
    <property type="component" value="Chromosome"/>
</dbReference>
<protein>
    <recommendedName>
        <fullName evidence="3">Replicative DNA helicase</fullName>
    </recommendedName>
</protein>
<proteinExistence type="predicted"/>
<gene>
    <name evidence="1" type="ORF">H0A61_02046</name>
</gene>
<dbReference type="RefSeq" id="WP_206707012.1">
    <property type="nucleotide sequence ID" value="NZ_CP059066.1"/>
</dbReference>
<accession>A0A8A0RQJ2</accession>
<dbReference type="AlphaFoldDB" id="A0A8A0RQJ2"/>
<dbReference type="EMBL" id="CP059066">
    <property type="protein sequence ID" value="QSQ09667.1"/>
    <property type="molecule type" value="Genomic_DNA"/>
</dbReference>
<name>A0A8A0RQJ2_9FIRM</name>
<evidence type="ECO:0000313" key="2">
    <source>
        <dbReference type="Proteomes" id="UP000662904"/>
    </source>
</evidence>
<reference evidence="1" key="1">
    <citation type="submission" date="2020-07" db="EMBL/GenBank/DDBJ databases">
        <title>Koleobacter methoxysyntrophicus gen. nov., sp. nov., a novel anaerobic bacterium isolated from deep subsurface oil field and proposal of Koleobacterales ord. nov. in the phylum Firmicutes.</title>
        <authorList>
            <person name="Sakamoto S."/>
            <person name="Tamaki H."/>
        </authorList>
    </citation>
    <scope>NUCLEOTIDE SEQUENCE</scope>
    <source>
        <strain evidence="1">NRmbB1</strain>
    </source>
</reference>
<evidence type="ECO:0000313" key="1">
    <source>
        <dbReference type="EMBL" id="QSQ09667.1"/>
    </source>
</evidence>
<keyword evidence="2" id="KW-1185">Reference proteome</keyword>